<accession>W6XW40</accession>
<dbReference type="GeneID" id="19144529"/>
<dbReference type="RefSeq" id="XP_007718703.1">
    <property type="nucleotide sequence ID" value="XM_007720513.1"/>
</dbReference>
<protein>
    <recommendedName>
        <fullName evidence="3">DDE-1 domain-containing protein</fullName>
    </recommendedName>
</protein>
<organism evidence="1 2">
    <name type="scientific">Cochliobolus carbonum (strain 26-R-13)</name>
    <name type="common">Maize leaf spot fungus</name>
    <name type="synonym">Bipolaris zeicola</name>
    <dbReference type="NCBI Taxonomy" id="930089"/>
    <lineage>
        <taxon>Eukaryota</taxon>
        <taxon>Fungi</taxon>
        <taxon>Dikarya</taxon>
        <taxon>Ascomycota</taxon>
        <taxon>Pezizomycotina</taxon>
        <taxon>Dothideomycetes</taxon>
        <taxon>Pleosporomycetidae</taxon>
        <taxon>Pleosporales</taxon>
        <taxon>Pleosporineae</taxon>
        <taxon>Pleosporaceae</taxon>
        <taxon>Bipolaris</taxon>
    </lineage>
</organism>
<evidence type="ECO:0008006" key="3">
    <source>
        <dbReference type="Google" id="ProtNLM"/>
    </source>
</evidence>
<name>W6XW40_COCC2</name>
<sequence>HSVHFNTSPIGCTKNAVSLAWLKQIFGHCTKQESRVQYWLLILDSNGFHARIVFSGTVIKNYYTTNSCDNSDYR</sequence>
<dbReference type="EMBL" id="KI965038">
    <property type="protein sequence ID" value="EUC26994.1"/>
    <property type="molecule type" value="Genomic_DNA"/>
</dbReference>
<reference evidence="1 2" key="1">
    <citation type="journal article" date="2013" name="PLoS Genet.">
        <title>Comparative genome structure, secondary metabolite, and effector coding capacity across Cochliobolus pathogens.</title>
        <authorList>
            <person name="Condon B.J."/>
            <person name="Leng Y."/>
            <person name="Wu D."/>
            <person name="Bushley K.E."/>
            <person name="Ohm R.A."/>
            <person name="Otillar R."/>
            <person name="Martin J."/>
            <person name="Schackwitz W."/>
            <person name="Grimwood J."/>
            <person name="MohdZainudin N."/>
            <person name="Xue C."/>
            <person name="Wang R."/>
            <person name="Manning V.A."/>
            <person name="Dhillon B."/>
            <person name="Tu Z.J."/>
            <person name="Steffenson B.J."/>
            <person name="Salamov A."/>
            <person name="Sun H."/>
            <person name="Lowry S."/>
            <person name="LaButti K."/>
            <person name="Han J."/>
            <person name="Copeland A."/>
            <person name="Lindquist E."/>
            <person name="Barry K."/>
            <person name="Schmutz J."/>
            <person name="Baker S.E."/>
            <person name="Ciuffetti L.M."/>
            <person name="Grigoriev I.V."/>
            <person name="Zhong S."/>
            <person name="Turgeon B.G."/>
        </authorList>
    </citation>
    <scope>NUCLEOTIDE SEQUENCE [LARGE SCALE GENOMIC DNA]</scope>
    <source>
        <strain evidence="1 2">26-R-13</strain>
    </source>
</reference>
<dbReference type="Proteomes" id="UP000053841">
    <property type="component" value="Unassembled WGS sequence"/>
</dbReference>
<dbReference type="HOGENOM" id="CLU_2694411_0_0_1"/>
<evidence type="ECO:0000313" key="2">
    <source>
        <dbReference type="Proteomes" id="UP000053841"/>
    </source>
</evidence>
<dbReference type="KEGG" id="bze:COCCADRAFT_112839"/>
<dbReference type="AlphaFoldDB" id="W6XW40"/>
<keyword evidence="2" id="KW-1185">Reference proteome</keyword>
<evidence type="ECO:0000313" key="1">
    <source>
        <dbReference type="EMBL" id="EUC26994.1"/>
    </source>
</evidence>
<feature type="non-terminal residue" evidence="1">
    <location>
        <position position="1"/>
    </location>
</feature>
<gene>
    <name evidence="1" type="ORF">COCCADRAFT_112839</name>
</gene>
<proteinExistence type="predicted"/>